<reference evidence="6" key="1">
    <citation type="submission" date="2025-08" db="UniProtKB">
        <authorList>
            <consortium name="RefSeq"/>
        </authorList>
    </citation>
    <scope>IDENTIFICATION</scope>
    <source>
        <tissue evidence="6">Whole Larva</tissue>
    </source>
</reference>
<feature type="compositionally biased region" description="Polar residues" evidence="2">
    <location>
        <begin position="191"/>
        <end position="208"/>
    </location>
</feature>
<feature type="compositionally biased region" description="Basic residues" evidence="2">
    <location>
        <begin position="240"/>
        <end position="249"/>
    </location>
</feature>
<feature type="compositionally biased region" description="Basic and acidic residues" evidence="2">
    <location>
        <begin position="162"/>
        <end position="172"/>
    </location>
</feature>
<feature type="compositionally biased region" description="Acidic residues" evidence="2">
    <location>
        <begin position="24"/>
        <end position="33"/>
    </location>
</feature>
<feature type="compositionally biased region" description="Polar residues" evidence="2">
    <location>
        <begin position="122"/>
        <end position="132"/>
    </location>
</feature>
<keyword evidence="5" id="KW-1185">Reference proteome</keyword>
<feature type="domain" description="IC97/Casc1 N-terminal" evidence="4">
    <location>
        <begin position="366"/>
        <end position="569"/>
    </location>
</feature>
<sequence length="1086" mass="126031">MLNHKKIEGSSANLDAPEKAEEEAGKEEEEGKVDEEAKAEEKSKKPKEKEAKKKKKGEKSTEGSEASKKTKASPKEKKKKGKEKKDRKSVSSTKSDKKSKKSVTMDVSQMEVDDSKKDLAASESTKLSISQSRDLHKESRKRVSVNKKSEVGQKQPKKRKKTKDDLGSDSGRRRSKDSISSIKKGQKRRGSTISDMSEISLRMRQQSISSRASSMRRSSMFSMDSSSSTFSSSEEEVVKKRGKKKKDKKKKTEADVEKKKEEDEDKPKKDDKKKCPAKRGEGDQKKVKLTEPEEEAKEEAPKKKKKGKSKKILKFYKLVGKEPKVVESATKEKQPKKGKKKRKGKKEKGETLSAKERSKRDEERKLMAEQEAIRLAEEERIRAIEEKKEAIATEKREVIEQSLREEQLQQSLEFRDSIIRAGHDSFMADKIQSDWEDYLRCDGLPKCWNPADMNTYLHIWEKTLKTAGIKDAARRTDEIIKLLDDLEDLINDPFDETVSRQQDWKWIREEFRDYQRESLEYATYHLLRYIGNRMNRIDIPTADYLLSNSNFGYCLWTLVKLPTPTPNPRIPGRSRLELDWPYMSAEILFPHSLLFDNLAVRGMYAKYDHLSDTAGSYDPPENPNFYIQELNDCTAKEWLLKVHYKYDKRVIVKKELEEVVQEDGTVVMVEPEPDPEIPPDQMPPVVPWQKLEPSASEYALAIEKEVFDQKSILPFEHDESVLNMRKFCILGGVYFLDLFVQPPQPQEMVSFEIFISNLIIPCCIEEAHFYVGYTPPPPTDPDVRKEPEEIEEEMIRTERELDELIFINLKLPSHVYWFEAPVVCQWDQELKVWTTRDIHDFKFFEDKGYMTFRTGKFGAFALANFKYPNLPFQAWEIRPEDDGSVTFQLMAAILVVEFNVKGYFICISQMQNEPNDAMQVHIGKYYKLPKLISIMKSYGVDLFPDCDTFQFVEGTCEKHYPMERHLYYALAFGSVCYNFSWSRWNVTLDYRKVAFQMRLYKFNKPKQLNYTLAMVTPLKAVQIDCTEVSQTFSEEPVENCKFYPDMFFLIRGVSNMATKNKLQAAPLNMINSLSNLFMATRFLSFS</sequence>
<feature type="domain" description="CASC1 C-terminal" evidence="3">
    <location>
        <begin position="831"/>
        <end position="1028"/>
    </location>
</feature>
<protein>
    <submittedName>
        <fullName evidence="6">Protein CASC1-like</fullName>
    </submittedName>
</protein>
<dbReference type="Pfam" id="PF12366">
    <property type="entry name" value="Casc1_C"/>
    <property type="match status" value="1"/>
</dbReference>
<evidence type="ECO:0000313" key="6">
    <source>
        <dbReference type="RefSeq" id="XP_017779313.1"/>
    </source>
</evidence>
<feature type="compositionally biased region" description="Basic residues" evidence="2">
    <location>
        <begin position="302"/>
        <end position="314"/>
    </location>
</feature>
<feature type="compositionally biased region" description="Basic and acidic residues" evidence="2">
    <location>
        <begin position="58"/>
        <end position="68"/>
    </location>
</feature>
<evidence type="ECO:0000259" key="3">
    <source>
        <dbReference type="Pfam" id="PF12366"/>
    </source>
</evidence>
<accession>A0ABM1MXL3</accession>
<dbReference type="Pfam" id="PF15927">
    <property type="entry name" value="Casc1_N"/>
    <property type="match status" value="1"/>
</dbReference>
<gene>
    <name evidence="6" type="primary">LOC108564722</name>
</gene>
<feature type="compositionally biased region" description="Basic residues" evidence="2">
    <location>
        <begin position="69"/>
        <end position="82"/>
    </location>
</feature>
<feature type="compositionally biased region" description="Basic and acidic residues" evidence="2">
    <location>
        <begin position="34"/>
        <end position="51"/>
    </location>
</feature>
<dbReference type="PRINTS" id="PR02043">
    <property type="entry name" value="CANCERSCCP1"/>
</dbReference>
<evidence type="ECO:0000259" key="4">
    <source>
        <dbReference type="Pfam" id="PF15927"/>
    </source>
</evidence>
<dbReference type="GeneID" id="108564722"/>
<proteinExistence type="inferred from homology"/>
<dbReference type="InterPro" id="IPR022110">
    <property type="entry name" value="CASC1_C"/>
</dbReference>
<feature type="compositionally biased region" description="Basic and acidic residues" evidence="2">
    <location>
        <begin position="347"/>
        <end position="365"/>
    </location>
</feature>
<dbReference type="PANTHER" id="PTHR20929">
    <property type="entry name" value="LUNG ADENOMA SUSCEPTIBILITY 1-RELATED"/>
    <property type="match status" value="1"/>
</dbReference>
<evidence type="ECO:0000256" key="2">
    <source>
        <dbReference type="SAM" id="MobiDB-lite"/>
    </source>
</evidence>
<comment type="similarity">
    <text evidence="1">Belongs to the DNAI7 family.</text>
</comment>
<feature type="compositionally biased region" description="Low complexity" evidence="2">
    <location>
        <begin position="209"/>
        <end position="232"/>
    </location>
</feature>
<feature type="region of interest" description="Disordered" evidence="2">
    <location>
        <begin position="1"/>
        <end position="365"/>
    </location>
</feature>
<dbReference type="Proteomes" id="UP000695000">
    <property type="component" value="Unplaced"/>
</dbReference>
<name>A0ABM1MXL3_NICVS</name>
<dbReference type="PANTHER" id="PTHR20929:SF11">
    <property type="entry name" value="DYNEIN AXONEMAL INTERMEDIATE CHAIN 7"/>
    <property type="match status" value="1"/>
</dbReference>
<evidence type="ECO:0000256" key="1">
    <source>
        <dbReference type="ARBA" id="ARBA00024332"/>
    </source>
</evidence>
<dbReference type="InterPro" id="IPR031826">
    <property type="entry name" value="IC97/Casc1_N"/>
</dbReference>
<feature type="compositionally biased region" description="Basic and acidic residues" evidence="2">
    <location>
        <begin position="319"/>
        <end position="335"/>
    </location>
</feature>
<dbReference type="RefSeq" id="XP_017779313.1">
    <property type="nucleotide sequence ID" value="XM_017923824.1"/>
</dbReference>
<feature type="compositionally biased region" description="Basic and acidic residues" evidence="2">
    <location>
        <begin position="250"/>
        <end position="291"/>
    </location>
</feature>
<feature type="compositionally biased region" description="Basic residues" evidence="2">
    <location>
        <begin position="336"/>
        <end position="346"/>
    </location>
</feature>
<organism evidence="5 6">
    <name type="scientific">Nicrophorus vespilloides</name>
    <name type="common">Boreal carrion beetle</name>
    <dbReference type="NCBI Taxonomy" id="110193"/>
    <lineage>
        <taxon>Eukaryota</taxon>
        <taxon>Metazoa</taxon>
        <taxon>Ecdysozoa</taxon>
        <taxon>Arthropoda</taxon>
        <taxon>Hexapoda</taxon>
        <taxon>Insecta</taxon>
        <taxon>Pterygota</taxon>
        <taxon>Neoptera</taxon>
        <taxon>Endopterygota</taxon>
        <taxon>Coleoptera</taxon>
        <taxon>Polyphaga</taxon>
        <taxon>Staphyliniformia</taxon>
        <taxon>Silphidae</taxon>
        <taxon>Nicrophorinae</taxon>
        <taxon>Nicrophorus</taxon>
    </lineage>
</organism>
<dbReference type="InterPro" id="IPR023247">
    <property type="entry name" value="IC97/Dnai7-like"/>
</dbReference>
<evidence type="ECO:0000313" key="5">
    <source>
        <dbReference type="Proteomes" id="UP000695000"/>
    </source>
</evidence>